<keyword evidence="1" id="KW-0472">Membrane</keyword>
<reference evidence="5 6" key="1">
    <citation type="submission" date="2017-11" db="EMBL/GenBank/DDBJ databases">
        <title>Xanthomonas prunicola sp. nov., a novel pathogen that affects nectarine (Prunus persica var. nectarine) trees.</title>
        <authorList>
            <person name="Lopez M."/>
            <person name="Lopez-Soriano P."/>
            <person name="Garita-Cambronero J."/>
            <person name="Beltran C."/>
            <person name="Taghouti G."/>
            <person name="Portier P."/>
            <person name="Cubero J."/>
            <person name="Fischer-Le Saux M."/>
            <person name="Marco-Noales E."/>
        </authorList>
    </citation>
    <scope>NUCLEOTIDE SEQUENCE [LARGE SCALE GENOMIC DNA]</scope>
    <source>
        <strain evidence="3 5">CFBP8353</strain>
        <strain evidence="4 6">CFBP8354</strain>
    </source>
</reference>
<dbReference type="InterPro" id="IPR027417">
    <property type="entry name" value="P-loop_NTPase"/>
</dbReference>
<evidence type="ECO:0000259" key="2">
    <source>
        <dbReference type="Pfam" id="PF20693"/>
    </source>
</evidence>
<evidence type="ECO:0000256" key="1">
    <source>
        <dbReference type="SAM" id="Phobius"/>
    </source>
</evidence>
<evidence type="ECO:0000313" key="4">
    <source>
        <dbReference type="EMBL" id="PKV15830.1"/>
    </source>
</evidence>
<name>A0A2N3RG58_9XANT</name>
<feature type="domain" description="YobI-like P-loop NTPase" evidence="2">
    <location>
        <begin position="31"/>
        <end position="420"/>
    </location>
</feature>
<sequence>MFRILRNKKPEKGPLLNPLTPHFIEAEHGLYVEKLNAALANPDIQNIALSGSYGVGKSSILKRVAEIHKKAVLELSLSTLAPIEQPEGEDGLPKQATTPTNTIQQEIVKQLLYRETPGRTPGSRFKRIERFHWLREALLALLVGTVLTTAFILTGWTTKIVVALPGLHLSTLWSHVAVLCVGTLASLLLRHTFYGRLNIKEFKAGAATVTLDSKSVSYFDQYLDEIVYFFEVSKKKIVVFEDIDRFNDSHIFETLRSLNTLLNGSPQIKGRICFIYAIKDSIFDRMSIAQDKRIFNHDLQAGDDPAQVEIVRANRTKFFDLVIPVVPFITHQSARNLTAQLLQGLTHTIDLDLVDLASRYVPDMRLLKNVRNEFLIFREKILTPGVVGLKLSETELFAMMLYKNTHLSDFEAIRIGKSRLDELYLKSRRTITANMLRLEDEVLQLRRSARLDLAVANRSAELGKQLRAHLMLAVKAFGKDYNRAAFELNGENFTHDNLLTKRFWKTFIEADGAPALIVDLPRNYQEPLTRLTFSRSDLQDVLGTFDPVAWRNVDRNENLKSQEELRDLMRFVKSADIHHLMARDDLTVDGEVGGGGLDQAAKGIFREGLAYQLLKSGYINRNFTLYTATFHGDRVSSAATNYIIHHVDRDKRDEDFALAGDDVEAILRERRSLFGEPALYNIDILNHLLASKAHDHVTGMVISSLAKLGMEQKSFIENYLRRGAKRSDLVERITPIAPSFLAYLASEAELELSDRLILFNSALSKLSSEVKYLTGGELSAFLSENYGKLKLFSSDETTDEQLELAASLFELLGIELSSLRSLGAEARKIFINRHLYQVTTENLQIAVGDQGSLALDLIEQFNESVYSHAINHLSAYLSSVEGISPSVAEGQHFARVLAGSASSDRTLLEQLIRMAAEDCVLDDISDVPSGMWALLATECRFKASLHNVHLYLQEYGAVDGSLAEVLRESGAVTDVGEQGDAEEDKKTVAFAVLQAKDLLSATARARLCASLRLKYYLDPTAIESEEGGLFGELVQRNVINDNIQSYLRVNGKSWSTKENLITSSRKFAEFMTPDAIGHDLEALLRSKSVSSTIKDAIVANALAYADASDTGGLKQLGSYAAERGLRLEYGLIERLAEAGADSNTTVALLGAVLSELTEPQVSSILMVLGGDYAALTKAGKDRPKVPNTPPMVLLLDFLTTNGAVNTYVEEKNYLRVNKKHK</sequence>
<evidence type="ECO:0000313" key="3">
    <source>
        <dbReference type="EMBL" id="PKV11495.1"/>
    </source>
</evidence>
<keyword evidence="1" id="KW-1133">Transmembrane helix</keyword>
<dbReference type="Proteomes" id="UP000233720">
    <property type="component" value="Unassembled WGS sequence"/>
</dbReference>
<comment type="caution">
    <text evidence="3">The sequence shown here is derived from an EMBL/GenBank/DDBJ whole genome shotgun (WGS) entry which is preliminary data.</text>
</comment>
<evidence type="ECO:0000313" key="5">
    <source>
        <dbReference type="Proteomes" id="UP000233720"/>
    </source>
</evidence>
<keyword evidence="3" id="KW-0238">DNA-binding</keyword>
<proteinExistence type="predicted"/>
<dbReference type="EMBL" id="PHKW01000006">
    <property type="protein sequence ID" value="PKV15830.1"/>
    <property type="molecule type" value="Genomic_DNA"/>
</dbReference>
<dbReference type="Proteomes" id="UP000233748">
    <property type="component" value="Unassembled WGS sequence"/>
</dbReference>
<dbReference type="Pfam" id="PF20693">
    <property type="entry name" value="YobI-ATPase"/>
    <property type="match status" value="1"/>
</dbReference>
<keyword evidence="6" id="KW-1185">Reference proteome</keyword>
<keyword evidence="1" id="KW-0812">Transmembrane</keyword>
<dbReference type="RefSeq" id="WP_101364476.1">
    <property type="nucleotide sequence ID" value="NZ_PHKV01000007.1"/>
</dbReference>
<gene>
    <name evidence="3" type="ORF">XpruCFBP8353_18290</name>
    <name evidence="4" type="ORF">XpruCFBP8354_17590</name>
</gene>
<dbReference type="EMBL" id="PHKV01000007">
    <property type="protein sequence ID" value="PKV11495.1"/>
    <property type="molecule type" value="Genomic_DNA"/>
</dbReference>
<feature type="transmembrane region" description="Helical" evidence="1">
    <location>
        <begin position="133"/>
        <end position="153"/>
    </location>
</feature>
<accession>A0A2N3RG58</accession>
<dbReference type="AlphaFoldDB" id="A0A2N3RG58"/>
<dbReference type="GO" id="GO:0003677">
    <property type="term" value="F:DNA binding"/>
    <property type="evidence" value="ECO:0007669"/>
    <property type="project" value="UniProtKB-KW"/>
</dbReference>
<evidence type="ECO:0000313" key="6">
    <source>
        <dbReference type="Proteomes" id="UP000233748"/>
    </source>
</evidence>
<protein>
    <submittedName>
        <fullName evidence="3">DNA-binding protein</fullName>
    </submittedName>
</protein>
<organism evidence="3 5">
    <name type="scientific">Xanthomonas prunicola</name>
    <dbReference type="NCBI Taxonomy" id="2053930"/>
    <lineage>
        <taxon>Bacteria</taxon>
        <taxon>Pseudomonadati</taxon>
        <taxon>Pseudomonadota</taxon>
        <taxon>Gammaproteobacteria</taxon>
        <taxon>Lysobacterales</taxon>
        <taxon>Lysobacteraceae</taxon>
        <taxon>Xanthomonas</taxon>
    </lineage>
</organism>
<dbReference type="OrthoDB" id="1701659at2"/>
<dbReference type="SUPFAM" id="SSF52540">
    <property type="entry name" value="P-loop containing nucleoside triphosphate hydrolases"/>
    <property type="match status" value="1"/>
</dbReference>
<dbReference type="InterPro" id="IPR048428">
    <property type="entry name" value="YobI-NTPase"/>
</dbReference>